<proteinExistence type="predicted"/>
<sequence>MNKHQQLEQYIARHPKSVGKVVFFDASRHNLLPLDFTSANAELTPGIISSTQHFSEWVFKKLKENKCKYGIGGYFEHRTLYSGSALFNTTAETRNLHLGVDIWGDAETTVYNPIAGKVHSFKDNNNKGDYGPTIILEHDLDGLKLYSLYGHLSYESLMGLHVGMPMKLGEPVGHFGDAAENGNWPPHLHFQLMFDMEGLEGDYPGACRPSEKEHYQQNIADPDLILRFPASNII</sequence>
<accession>A0A495JAH0</accession>
<dbReference type="CDD" id="cd12797">
    <property type="entry name" value="M23_peptidase"/>
    <property type="match status" value="1"/>
</dbReference>
<dbReference type="InterPro" id="IPR050570">
    <property type="entry name" value="Cell_wall_metabolism_enzyme"/>
</dbReference>
<evidence type="ECO:0000259" key="2">
    <source>
        <dbReference type="Pfam" id="PF01551"/>
    </source>
</evidence>
<dbReference type="EMBL" id="RBKU01000001">
    <property type="protein sequence ID" value="RKR85711.1"/>
    <property type="molecule type" value="Genomic_DNA"/>
</dbReference>
<dbReference type="InterPro" id="IPR011055">
    <property type="entry name" value="Dup_hybrid_motif"/>
</dbReference>
<reference evidence="3 4" key="1">
    <citation type="submission" date="2018-10" db="EMBL/GenBank/DDBJ databases">
        <title>Genomic Encyclopedia of Archaeal and Bacterial Type Strains, Phase II (KMG-II): from individual species to whole genera.</title>
        <authorList>
            <person name="Goeker M."/>
        </authorList>
    </citation>
    <scope>NUCLEOTIDE SEQUENCE [LARGE SCALE GENOMIC DNA]</scope>
    <source>
        <strain evidence="3 4">DSM 18602</strain>
    </source>
</reference>
<name>A0A495JAH0_9SPHI</name>
<organism evidence="3 4">
    <name type="scientific">Mucilaginibacter gracilis</name>
    <dbReference type="NCBI Taxonomy" id="423350"/>
    <lineage>
        <taxon>Bacteria</taxon>
        <taxon>Pseudomonadati</taxon>
        <taxon>Bacteroidota</taxon>
        <taxon>Sphingobacteriia</taxon>
        <taxon>Sphingobacteriales</taxon>
        <taxon>Sphingobacteriaceae</taxon>
        <taxon>Mucilaginibacter</taxon>
    </lineage>
</organism>
<dbReference type="Gene3D" id="2.70.70.10">
    <property type="entry name" value="Glucose Permease (Domain IIA)"/>
    <property type="match status" value="1"/>
</dbReference>
<dbReference type="AlphaFoldDB" id="A0A495JAH0"/>
<gene>
    <name evidence="3" type="ORF">BDD43_5982</name>
</gene>
<dbReference type="Pfam" id="PF01551">
    <property type="entry name" value="Peptidase_M23"/>
    <property type="match status" value="1"/>
</dbReference>
<evidence type="ECO:0000256" key="1">
    <source>
        <dbReference type="ARBA" id="ARBA00022729"/>
    </source>
</evidence>
<comment type="caution">
    <text evidence="3">The sequence shown here is derived from an EMBL/GenBank/DDBJ whole genome shotgun (WGS) entry which is preliminary data.</text>
</comment>
<keyword evidence="1" id="KW-0732">Signal</keyword>
<dbReference type="OrthoDB" id="9801052at2"/>
<feature type="domain" description="M23ase beta-sheet core" evidence="2">
    <location>
        <begin position="96"/>
        <end position="194"/>
    </location>
</feature>
<evidence type="ECO:0000313" key="4">
    <source>
        <dbReference type="Proteomes" id="UP000268007"/>
    </source>
</evidence>
<dbReference type="InterPro" id="IPR016047">
    <property type="entry name" value="M23ase_b-sheet_dom"/>
</dbReference>
<dbReference type="GO" id="GO:0004222">
    <property type="term" value="F:metalloendopeptidase activity"/>
    <property type="evidence" value="ECO:0007669"/>
    <property type="project" value="TreeGrafter"/>
</dbReference>
<dbReference type="PANTHER" id="PTHR21666:SF289">
    <property type="entry name" value="L-ALA--D-GLU ENDOPEPTIDASE"/>
    <property type="match status" value="1"/>
</dbReference>
<protein>
    <submittedName>
        <fullName evidence="3">Peptidase M23-like protein</fullName>
    </submittedName>
</protein>
<evidence type="ECO:0000313" key="3">
    <source>
        <dbReference type="EMBL" id="RKR85711.1"/>
    </source>
</evidence>
<keyword evidence="4" id="KW-1185">Reference proteome</keyword>
<dbReference type="Proteomes" id="UP000268007">
    <property type="component" value="Unassembled WGS sequence"/>
</dbReference>
<dbReference type="PANTHER" id="PTHR21666">
    <property type="entry name" value="PEPTIDASE-RELATED"/>
    <property type="match status" value="1"/>
</dbReference>
<dbReference type="RefSeq" id="WP_121201739.1">
    <property type="nucleotide sequence ID" value="NZ_RBKU01000001.1"/>
</dbReference>
<dbReference type="SUPFAM" id="SSF51261">
    <property type="entry name" value="Duplicated hybrid motif"/>
    <property type="match status" value="1"/>
</dbReference>